<evidence type="ECO:0000313" key="1">
    <source>
        <dbReference type="EMBL" id="MBO1305700.1"/>
    </source>
</evidence>
<name>A0ABS3L9C3_9ENTE</name>
<protein>
    <recommendedName>
        <fullName evidence="3">Core-binding (CB) domain-containing protein</fullName>
    </recommendedName>
</protein>
<dbReference type="EMBL" id="JAFREM010000010">
    <property type="protein sequence ID" value="MBO1305700.1"/>
    <property type="molecule type" value="Genomic_DNA"/>
</dbReference>
<dbReference type="InterPro" id="IPR041025">
    <property type="entry name" value="HNH_repeat"/>
</dbReference>
<keyword evidence="2" id="KW-1185">Reference proteome</keyword>
<evidence type="ECO:0008006" key="3">
    <source>
        <dbReference type="Google" id="ProtNLM"/>
    </source>
</evidence>
<dbReference type="Proteomes" id="UP000664601">
    <property type="component" value="Unassembled WGS sequence"/>
</dbReference>
<sequence length="187" mass="21669">MENDSSQEALSNIELIHLARKKGRKMRRPLMESEFEYADLAVSRYGSWKSFLQAAGLKLDYPEDTVSDEHLIMLVQKKAAELGRSPTTKEFGYSSLAMKRYGSWRHFLQVAGLRDRKAISKISDEELIDLVIKQSAELGKAPTKKQFEHGDLAVERFGRWTYFLESAGMSPHDETFRRYLKRTLYLR</sequence>
<comment type="caution">
    <text evidence="1">The sequence shown here is derived from an EMBL/GenBank/DDBJ whole genome shotgun (WGS) entry which is preliminary data.</text>
</comment>
<dbReference type="Pfam" id="PF18780">
    <property type="entry name" value="HNH_repeat"/>
    <property type="match status" value="3"/>
</dbReference>
<reference evidence="1 2" key="1">
    <citation type="submission" date="2021-03" db="EMBL/GenBank/DDBJ databases">
        <title>Enterococcal diversity collection.</title>
        <authorList>
            <person name="Gilmore M.S."/>
            <person name="Schwartzman J."/>
            <person name="Van Tyne D."/>
            <person name="Martin M."/>
            <person name="Earl A.M."/>
            <person name="Manson A.L."/>
            <person name="Straub T."/>
            <person name="Salamzade R."/>
            <person name="Saavedra J."/>
            <person name="Lebreton F."/>
            <person name="Prichula J."/>
            <person name="Schaufler K."/>
            <person name="Gaca A."/>
            <person name="Sgardioli B."/>
            <person name="Wagenaar J."/>
            <person name="Strong T."/>
        </authorList>
    </citation>
    <scope>NUCLEOTIDE SEQUENCE [LARGE SCALE GENOMIC DNA]</scope>
    <source>
        <strain evidence="1 2">669A</strain>
    </source>
</reference>
<organism evidence="1 2">
    <name type="scientific">Candidatus Enterococcus moelleringii</name>
    <dbReference type="NCBI Taxonomy" id="2815325"/>
    <lineage>
        <taxon>Bacteria</taxon>
        <taxon>Bacillati</taxon>
        <taxon>Bacillota</taxon>
        <taxon>Bacilli</taxon>
        <taxon>Lactobacillales</taxon>
        <taxon>Enterococcaceae</taxon>
        <taxon>Enterococcus</taxon>
    </lineage>
</organism>
<proteinExistence type="predicted"/>
<accession>A0ABS3L9C3</accession>
<gene>
    <name evidence="1" type="ORF">JZO70_05995</name>
</gene>
<evidence type="ECO:0000313" key="2">
    <source>
        <dbReference type="Proteomes" id="UP000664601"/>
    </source>
</evidence>
<dbReference type="RefSeq" id="WP_207672640.1">
    <property type="nucleotide sequence ID" value="NZ_JAFREM010000010.1"/>
</dbReference>